<dbReference type="OrthoDB" id="6231665at2"/>
<evidence type="ECO:0000256" key="1">
    <source>
        <dbReference type="SAM" id="Phobius"/>
    </source>
</evidence>
<organism evidence="3 4">
    <name type="scientific">Pedobacter steynii</name>
    <dbReference type="NCBI Taxonomy" id="430522"/>
    <lineage>
        <taxon>Bacteria</taxon>
        <taxon>Pseudomonadati</taxon>
        <taxon>Bacteroidota</taxon>
        <taxon>Sphingobacteriia</taxon>
        <taxon>Sphingobacteriales</taxon>
        <taxon>Sphingobacteriaceae</taxon>
        <taxon>Pedobacter</taxon>
    </lineage>
</organism>
<dbReference type="AlphaFoldDB" id="A0A1D7QCS1"/>
<evidence type="ECO:0000313" key="3">
    <source>
        <dbReference type="EMBL" id="AOM76435.1"/>
    </source>
</evidence>
<accession>A0A1D7QCS1</accession>
<feature type="transmembrane region" description="Helical" evidence="1">
    <location>
        <begin position="118"/>
        <end position="135"/>
    </location>
</feature>
<feature type="transmembrane region" description="Helical" evidence="1">
    <location>
        <begin position="41"/>
        <end position="61"/>
    </location>
</feature>
<dbReference type="RefSeq" id="WP_069378131.1">
    <property type="nucleotide sequence ID" value="NZ_CP017141.1"/>
</dbReference>
<dbReference type="InterPro" id="IPR036097">
    <property type="entry name" value="HisK_dim/P_sf"/>
</dbReference>
<dbReference type="GO" id="GO:0000155">
    <property type="term" value="F:phosphorelay sensor kinase activity"/>
    <property type="evidence" value="ECO:0007669"/>
    <property type="project" value="InterPro"/>
</dbReference>
<dbReference type="NCBIfam" id="TIGR00229">
    <property type="entry name" value="sensory_box"/>
    <property type="match status" value="1"/>
</dbReference>
<feature type="domain" description="PAS" evidence="2">
    <location>
        <begin position="216"/>
        <end position="263"/>
    </location>
</feature>
<keyword evidence="1" id="KW-1133">Transmembrane helix</keyword>
<evidence type="ECO:0000313" key="4">
    <source>
        <dbReference type="Proteomes" id="UP000094313"/>
    </source>
</evidence>
<reference evidence="3 4" key="1">
    <citation type="submission" date="2016-08" db="EMBL/GenBank/DDBJ databases">
        <authorList>
            <person name="Seilhamer J.J."/>
        </authorList>
    </citation>
    <scope>NUCLEOTIDE SEQUENCE [LARGE SCALE GENOMIC DNA]</scope>
    <source>
        <strain evidence="3 4">DX4</strain>
    </source>
</reference>
<dbReference type="InterPro" id="IPR048437">
    <property type="entry name" value="MASE11"/>
</dbReference>
<dbReference type="InterPro" id="IPR035965">
    <property type="entry name" value="PAS-like_dom_sf"/>
</dbReference>
<dbReference type="KEGG" id="psty:BFS30_04250"/>
<name>A0A1D7QCS1_9SPHI</name>
<dbReference type="Proteomes" id="UP000094313">
    <property type="component" value="Chromosome"/>
</dbReference>
<dbReference type="SUPFAM" id="SSF55785">
    <property type="entry name" value="PYP-like sensor domain (PAS domain)"/>
    <property type="match status" value="1"/>
</dbReference>
<feature type="transmembrane region" description="Helical" evidence="1">
    <location>
        <begin position="67"/>
        <end position="85"/>
    </location>
</feature>
<dbReference type="EMBL" id="CP017141">
    <property type="protein sequence ID" value="AOM76435.1"/>
    <property type="molecule type" value="Genomic_DNA"/>
</dbReference>
<feature type="transmembrane region" description="Helical" evidence="1">
    <location>
        <begin position="92"/>
        <end position="112"/>
    </location>
</feature>
<evidence type="ECO:0000259" key="2">
    <source>
        <dbReference type="PROSITE" id="PS50112"/>
    </source>
</evidence>
<feature type="transmembrane region" description="Helical" evidence="1">
    <location>
        <begin position="142"/>
        <end position="162"/>
    </location>
</feature>
<dbReference type="SUPFAM" id="SSF47384">
    <property type="entry name" value="Homodimeric domain of signal transducing histidine kinase"/>
    <property type="match status" value="1"/>
</dbReference>
<keyword evidence="1" id="KW-0472">Membrane</keyword>
<proteinExistence type="predicted"/>
<keyword evidence="4" id="KW-1185">Reference proteome</keyword>
<sequence length="409" mass="47411">MERVKSYWKKYKKTFEYVFPVENQFTLFRISSWRIDLFRNTMMYCFPISLVGLVLFLIHEFITGKVFFPAFMVIAVILLMGFVINRKIELDYRMVIMVILLYFIAVIYLVFVGSDGPGALYLLIITFFTAMIFPPKATYIPLIINTLICIGIGLIIKFDIFPTPLSDTYDLTLWIAYSGNLIFISFVSVLMIGSILNGFERTRIKEVMLLKKLDTSERYYRNVFDSNPVPMYIFELNTGNFLKVNEAAVKKYGYSKEEFLSMNITKIRPASEISKLMDIFSTIKTRAYSGILTHMNKEGQSFPVEIDTNIVNLDGIDARLVLATDVSKRVNYIRMIEKQNQDFKEIAWIQSHKVRAPLTNIMSLTDLMLQDPHEDHIDLLQMLKRSTTQLNEAIESIVHQAEENQIPPE</sequence>
<dbReference type="Pfam" id="PF20969">
    <property type="entry name" value="MASE11"/>
    <property type="match status" value="1"/>
</dbReference>
<dbReference type="SMART" id="SM00091">
    <property type="entry name" value="PAS"/>
    <property type="match status" value="1"/>
</dbReference>
<dbReference type="Pfam" id="PF13426">
    <property type="entry name" value="PAS_9"/>
    <property type="match status" value="1"/>
</dbReference>
<protein>
    <recommendedName>
        <fullName evidence="2">PAS domain-containing protein</fullName>
    </recommendedName>
</protein>
<dbReference type="PROSITE" id="PS50112">
    <property type="entry name" value="PAS"/>
    <property type="match status" value="1"/>
</dbReference>
<dbReference type="InterPro" id="IPR000014">
    <property type="entry name" value="PAS"/>
</dbReference>
<feature type="transmembrane region" description="Helical" evidence="1">
    <location>
        <begin position="174"/>
        <end position="199"/>
    </location>
</feature>
<dbReference type="Gene3D" id="3.30.450.20">
    <property type="entry name" value="PAS domain"/>
    <property type="match status" value="1"/>
</dbReference>
<keyword evidence="1" id="KW-0812">Transmembrane</keyword>
<gene>
    <name evidence="3" type="ORF">BFS30_04250</name>
</gene>